<dbReference type="Gene3D" id="1.20.1720.10">
    <property type="entry name" value="Multidrug resistance protein D"/>
    <property type="match status" value="1"/>
</dbReference>
<keyword evidence="4 6" id="KW-0472">Membrane</keyword>
<dbReference type="PANTHER" id="PTHR23501">
    <property type="entry name" value="MAJOR FACILITATOR SUPERFAMILY"/>
    <property type="match status" value="1"/>
</dbReference>
<gene>
    <name evidence="8" type="ORF">GCM10022240_07280</name>
</gene>
<name>A0ABP7G777_9MICO</name>
<keyword evidence="3 6" id="KW-1133">Transmembrane helix</keyword>
<dbReference type="Proteomes" id="UP001500540">
    <property type="component" value="Unassembled WGS sequence"/>
</dbReference>
<keyword evidence="9" id="KW-1185">Reference proteome</keyword>
<feature type="transmembrane region" description="Helical" evidence="6">
    <location>
        <begin position="134"/>
        <end position="156"/>
    </location>
</feature>
<protein>
    <recommendedName>
        <fullName evidence="7">Major facilitator superfamily (MFS) profile domain-containing protein</fullName>
    </recommendedName>
</protein>
<sequence>MPLSPLRFRFLVISLLTVSFLGALDNTVVSTALATVAGDLGALEDMSWIIVGYTLASTVLLPVLGKLGDMIGPRAVFLGSLIVFIVSSVACGFAPSMGWLIAARVVQGMSSAGLQLMSQTIIAETTTPRQRPKYMAIIGAAFPIAILIGPVIGGLITDYWTWPWVFWVNAPVGIVAFILAVIAVPHLDGGGRSRFDLAGAATLTSGLVSLVLAVTWVVDRQQTVAATAAFAAAGVGLAAFVVIELRSASPIVPLRHLANRTIATGIVISAIIGIGLFSITAYLPTYFQMAYRTSATVSGLVPIATVFGMLVSNLVTGWLASRSGHYRVFPLAGTILGAAGLAVMAILPVGLPLWVPMVVMALVGLGTGAFMSLIVAVVQSAAPRSEIGAVTATVNLVRQVGATVATALIGGVIGFAVAAALPGGLDAATLTPAEVHGASEAIQAQVAELYRDVFAPIFFALAGTYLVGVVASLLLPPGRLSDDPDDIPSAAPPRHPARSMP</sequence>
<feature type="transmembrane region" description="Helical" evidence="6">
    <location>
        <begin position="162"/>
        <end position="185"/>
    </location>
</feature>
<keyword evidence="2 6" id="KW-0812">Transmembrane</keyword>
<feature type="transmembrane region" description="Helical" evidence="6">
    <location>
        <begin position="353"/>
        <end position="378"/>
    </location>
</feature>
<evidence type="ECO:0000256" key="4">
    <source>
        <dbReference type="ARBA" id="ARBA00023136"/>
    </source>
</evidence>
<accession>A0ABP7G777</accession>
<dbReference type="InterPro" id="IPR011701">
    <property type="entry name" value="MFS"/>
</dbReference>
<evidence type="ECO:0000256" key="2">
    <source>
        <dbReference type="ARBA" id="ARBA00022692"/>
    </source>
</evidence>
<feature type="transmembrane region" description="Helical" evidence="6">
    <location>
        <begin position="295"/>
        <end position="316"/>
    </location>
</feature>
<feature type="transmembrane region" description="Helical" evidence="6">
    <location>
        <begin position="46"/>
        <end position="64"/>
    </location>
</feature>
<feature type="region of interest" description="Disordered" evidence="5">
    <location>
        <begin position="482"/>
        <end position="501"/>
    </location>
</feature>
<proteinExistence type="predicted"/>
<dbReference type="Pfam" id="PF07690">
    <property type="entry name" value="MFS_1"/>
    <property type="match status" value="1"/>
</dbReference>
<comment type="caution">
    <text evidence="8">The sequence shown here is derived from an EMBL/GenBank/DDBJ whole genome shotgun (WGS) entry which is preliminary data.</text>
</comment>
<dbReference type="PROSITE" id="PS50850">
    <property type="entry name" value="MFS"/>
    <property type="match status" value="1"/>
</dbReference>
<dbReference type="EMBL" id="BAABAF010000002">
    <property type="protein sequence ID" value="GAA3756983.1"/>
    <property type="molecule type" value="Genomic_DNA"/>
</dbReference>
<organism evidence="8 9">
    <name type="scientific">Microbacterium kribbense</name>
    <dbReference type="NCBI Taxonomy" id="433645"/>
    <lineage>
        <taxon>Bacteria</taxon>
        <taxon>Bacillati</taxon>
        <taxon>Actinomycetota</taxon>
        <taxon>Actinomycetes</taxon>
        <taxon>Micrococcales</taxon>
        <taxon>Microbacteriaceae</taxon>
        <taxon>Microbacterium</taxon>
    </lineage>
</organism>
<dbReference type="Gene3D" id="1.20.1250.20">
    <property type="entry name" value="MFS general substrate transporter like domains"/>
    <property type="match status" value="1"/>
</dbReference>
<comment type="subcellular location">
    <subcellularLocation>
        <location evidence="1">Cell membrane</location>
        <topology evidence="1">Multi-pass membrane protein</topology>
    </subcellularLocation>
</comment>
<feature type="transmembrane region" description="Helical" evidence="6">
    <location>
        <begin position="197"/>
        <end position="218"/>
    </location>
</feature>
<evidence type="ECO:0000256" key="6">
    <source>
        <dbReference type="SAM" id="Phobius"/>
    </source>
</evidence>
<evidence type="ECO:0000313" key="8">
    <source>
        <dbReference type="EMBL" id="GAA3756983.1"/>
    </source>
</evidence>
<evidence type="ECO:0000256" key="3">
    <source>
        <dbReference type="ARBA" id="ARBA00022989"/>
    </source>
</evidence>
<evidence type="ECO:0000256" key="1">
    <source>
        <dbReference type="ARBA" id="ARBA00004651"/>
    </source>
</evidence>
<dbReference type="PANTHER" id="PTHR23501:SF197">
    <property type="entry name" value="COMD"/>
    <property type="match status" value="1"/>
</dbReference>
<feature type="transmembrane region" description="Helical" evidence="6">
    <location>
        <begin position="328"/>
        <end position="347"/>
    </location>
</feature>
<evidence type="ECO:0000259" key="7">
    <source>
        <dbReference type="PROSITE" id="PS50850"/>
    </source>
</evidence>
<feature type="transmembrane region" description="Helical" evidence="6">
    <location>
        <begin position="76"/>
        <end position="95"/>
    </location>
</feature>
<feature type="transmembrane region" description="Helical" evidence="6">
    <location>
        <begin position="257"/>
        <end position="283"/>
    </location>
</feature>
<dbReference type="PRINTS" id="PR01036">
    <property type="entry name" value="TCRTETB"/>
</dbReference>
<evidence type="ECO:0000313" key="9">
    <source>
        <dbReference type="Proteomes" id="UP001500540"/>
    </source>
</evidence>
<dbReference type="InterPro" id="IPR020846">
    <property type="entry name" value="MFS_dom"/>
</dbReference>
<feature type="transmembrane region" description="Helical" evidence="6">
    <location>
        <begin position="224"/>
        <end position="245"/>
    </location>
</feature>
<dbReference type="InterPro" id="IPR036259">
    <property type="entry name" value="MFS_trans_sf"/>
</dbReference>
<reference evidence="9" key="1">
    <citation type="journal article" date="2019" name="Int. J. Syst. Evol. Microbiol.">
        <title>The Global Catalogue of Microorganisms (GCM) 10K type strain sequencing project: providing services to taxonomists for standard genome sequencing and annotation.</title>
        <authorList>
            <consortium name="The Broad Institute Genomics Platform"/>
            <consortium name="The Broad Institute Genome Sequencing Center for Infectious Disease"/>
            <person name="Wu L."/>
            <person name="Ma J."/>
        </authorList>
    </citation>
    <scope>NUCLEOTIDE SEQUENCE [LARGE SCALE GENOMIC DNA]</scope>
    <source>
        <strain evidence="9">JCM 16950</strain>
    </source>
</reference>
<feature type="transmembrane region" description="Helical" evidence="6">
    <location>
        <begin position="399"/>
        <end position="421"/>
    </location>
</feature>
<feature type="transmembrane region" description="Helical" evidence="6">
    <location>
        <begin position="453"/>
        <end position="475"/>
    </location>
</feature>
<evidence type="ECO:0000256" key="5">
    <source>
        <dbReference type="SAM" id="MobiDB-lite"/>
    </source>
</evidence>
<dbReference type="SUPFAM" id="SSF103473">
    <property type="entry name" value="MFS general substrate transporter"/>
    <property type="match status" value="1"/>
</dbReference>
<feature type="domain" description="Major facilitator superfamily (MFS) profile" evidence="7">
    <location>
        <begin position="11"/>
        <end position="480"/>
    </location>
</feature>
<dbReference type="CDD" id="cd17502">
    <property type="entry name" value="MFS_Azr1_MDR_like"/>
    <property type="match status" value="1"/>
</dbReference>
<dbReference type="RefSeq" id="WP_344780629.1">
    <property type="nucleotide sequence ID" value="NZ_BAABAF010000002.1"/>
</dbReference>